<evidence type="ECO:0000313" key="2">
    <source>
        <dbReference type="EMBL" id="KLO04032.1"/>
    </source>
</evidence>
<accession>A0A0H2QYJ3</accession>
<feature type="region of interest" description="Disordered" evidence="1">
    <location>
        <begin position="89"/>
        <end position="243"/>
    </location>
</feature>
<feature type="region of interest" description="Disordered" evidence="1">
    <location>
        <begin position="1"/>
        <end position="72"/>
    </location>
</feature>
<dbReference type="EMBL" id="KQ086766">
    <property type="protein sequence ID" value="KLO04032.1"/>
    <property type="molecule type" value="Genomic_DNA"/>
</dbReference>
<evidence type="ECO:0000256" key="1">
    <source>
        <dbReference type="SAM" id="MobiDB-lite"/>
    </source>
</evidence>
<feature type="compositionally biased region" description="Basic and acidic residues" evidence="1">
    <location>
        <begin position="123"/>
        <end position="155"/>
    </location>
</feature>
<dbReference type="Proteomes" id="UP000053477">
    <property type="component" value="Unassembled WGS sequence"/>
</dbReference>
<feature type="compositionally biased region" description="Polar residues" evidence="1">
    <location>
        <begin position="89"/>
        <end position="109"/>
    </location>
</feature>
<organism evidence="2 3">
    <name type="scientific">Schizopora paradoxa</name>
    <dbReference type="NCBI Taxonomy" id="27342"/>
    <lineage>
        <taxon>Eukaryota</taxon>
        <taxon>Fungi</taxon>
        <taxon>Dikarya</taxon>
        <taxon>Basidiomycota</taxon>
        <taxon>Agaricomycotina</taxon>
        <taxon>Agaricomycetes</taxon>
        <taxon>Hymenochaetales</taxon>
        <taxon>Schizoporaceae</taxon>
        <taxon>Schizopora</taxon>
    </lineage>
</organism>
<feature type="compositionally biased region" description="Polar residues" evidence="1">
    <location>
        <begin position="37"/>
        <end position="58"/>
    </location>
</feature>
<dbReference type="InParanoid" id="A0A0H2QYJ3"/>
<reference evidence="2 3" key="1">
    <citation type="submission" date="2015-04" db="EMBL/GenBank/DDBJ databases">
        <title>Complete genome sequence of Schizopora paradoxa KUC8140, a cosmopolitan wood degrader in East Asia.</title>
        <authorList>
            <consortium name="DOE Joint Genome Institute"/>
            <person name="Min B."/>
            <person name="Park H."/>
            <person name="Jang Y."/>
            <person name="Kim J.-J."/>
            <person name="Kim K.H."/>
            <person name="Pangilinan J."/>
            <person name="Lipzen A."/>
            <person name="Riley R."/>
            <person name="Grigoriev I.V."/>
            <person name="Spatafora J.W."/>
            <person name="Choi I.-G."/>
        </authorList>
    </citation>
    <scope>NUCLEOTIDE SEQUENCE [LARGE SCALE GENOMIC DNA]</scope>
    <source>
        <strain evidence="2 3">KUC8140</strain>
    </source>
</reference>
<feature type="compositionally biased region" description="Polar residues" evidence="1">
    <location>
        <begin position="1"/>
        <end position="12"/>
    </location>
</feature>
<protein>
    <submittedName>
        <fullName evidence="2">Uncharacterized protein</fullName>
    </submittedName>
</protein>
<evidence type="ECO:0000313" key="3">
    <source>
        <dbReference type="Proteomes" id="UP000053477"/>
    </source>
</evidence>
<dbReference type="AlphaFoldDB" id="A0A0H2QYJ3"/>
<keyword evidence="3" id="KW-1185">Reference proteome</keyword>
<sequence length="334" mass="37181">MVPRPQETNLASRETAEPEFMDVDDGRSIVNSDRPRVNTNLTNNLLQEPQAESGQSSRAIKGLPPRTSNAPWMENQVAPFKVATGENIGSTSHLARGTLSPTTIGSENNLVRPKRTRDEIDEGSDRDPKRMKPTLEFREEEPPYEARHPSQDGHPTKYHSIPFPAAHSPETNAPVPQPSTKKGKGKEKASETDVPVSQPSNKKGKGKGKEKEKTSHSSPKEQAAPKKTAAKTSQPRQKKQLEEEPRTICLKIYKTAHAWAPSKTISDFELSENGDLDLCKLGATLDNEKGEVCKVLHPKLEKTIREYRKGVLEAQEVQYLLETEPFLRIIMVKS</sequence>
<gene>
    <name evidence="2" type="ORF">SCHPADRAFT_1003419</name>
</gene>
<feature type="compositionally biased region" description="Basic and acidic residues" evidence="1">
    <location>
        <begin position="207"/>
        <end position="219"/>
    </location>
</feature>
<proteinExistence type="predicted"/>
<name>A0A0H2QYJ3_9AGAM</name>